<dbReference type="Proteomes" id="UP001595956">
    <property type="component" value="Unassembled WGS sequence"/>
</dbReference>
<reference evidence="3" key="1">
    <citation type="journal article" date="2019" name="Int. J. Syst. Evol. Microbiol.">
        <title>The Global Catalogue of Microorganisms (GCM) 10K type strain sequencing project: providing services to taxonomists for standard genome sequencing and annotation.</title>
        <authorList>
            <consortium name="The Broad Institute Genomics Platform"/>
            <consortium name="The Broad Institute Genome Sequencing Center for Infectious Disease"/>
            <person name="Wu L."/>
            <person name="Ma J."/>
        </authorList>
    </citation>
    <scope>NUCLEOTIDE SEQUENCE [LARGE SCALE GENOMIC DNA]</scope>
    <source>
        <strain evidence="3">KACC 13778</strain>
    </source>
</reference>
<comment type="caution">
    <text evidence="2">The sequence shown here is derived from an EMBL/GenBank/DDBJ whole genome shotgun (WGS) entry which is preliminary data.</text>
</comment>
<feature type="domain" description="DUF6752" evidence="1">
    <location>
        <begin position="11"/>
        <end position="62"/>
    </location>
</feature>
<protein>
    <submittedName>
        <fullName evidence="2">DUF6752 domain-containing protein</fullName>
    </submittedName>
</protein>
<keyword evidence="3" id="KW-1185">Reference proteome</keyword>
<organism evidence="2 3">
    <name type="scientific">Nocardioides caricicola</name>
    <dbReference type="NCBI Taxonomy" id="634770"/>
    <lineage>
        <taxon>Bacteria</taxon>
        <taxon>Bacillati</taxon>
        <taxon>Actinomycetota</taxon>
        <taxon>Actinomycetes</taxon>
        <taxon>Propionibacteriales</taxon>
        <taxon>Nocardioidaceae</taxon>
        <taxon>Nocardioides</taxon>
    </lineage>
</organism>
<gene>
    <name evidence="2" type="ORF">ACFPKY_18510</name>
</gene>
<dbReference type="Pfam" id="PF20537">
    <property type="entry name" value="DUF6752"/>
    <property type="match status" value="1"/>
</dbReference>
<dbReference type="EMBL" id="JBHSMD010000006">
    <property type="protein sequence ID" value="MFC5495111.1"/>
    <property type="molecule type" value="Genomic_DNA"/>
</dbReference>
<evidence type="ECO:0000259" key="1">
    <source>
        <dbReference type="Pfam" id="PF20537"/>
    </source>
</evidence>
<dbReference type="RefSeq" id="WP_345173793.1">
    <property type="nucleotide sequence ID" value="NZ_BAABFQ010000005.1"/>
</dbReference>
<sequence>MKLRLGPLSWRRRVVELELEIQESRRLNQRLSDLIDVVTEVLVPTVDRDDERLRAALARLEEAKAPGSPPIR</sequence>
<dbReference type="InterPro" id="IPR046640">
    <property type="entry name" value="DUF6752"/>
</dbReference>
<proteinExistence type="predicted"/>
<evidence type="ECO:0000313" key="3">
    <source>
        <dbReference type="Proteomes" id="UP001595956"/>
    </source>
</evidence>
<name>A0ABW0N4G0_9ACTN</name>
<accession>A0ABW0N4G0</accession>
<evidence type="ECO:0000313" key="2">
    <source>
        <dbReference type="EMBL" id="MFC5495111.1"/>
    </source>
</evidence>